<sequence>MSSKAWALTLAASLIALAPLAQAEVDGEALYRQHCARCHGDDGRAKTWRGYLFFAQNLSKARWQERESDEDILEAIRKGPRAMPAFADKLDAAEQQALVHYVRSLRQP</sequence>
<keyword evidence="10" id="KW-1185">Reference proteome</keyword>
<feature type="signal peptide" evidence="7">
    <location>
        <begin position="1"/>
        <end position="23"/>
    </location>
</feature>
<organism evidence="9 10">
    <name type="scientific">Pseudomonas indica</name>
    <dbReference type="NCBI Taxonomy" id="137658"/>
    <lineage>
        <taxon>Bacteria</taxon>
        <taxon>Pseudomonadati</taxon>
        <taxon>Pseudomonadota</taxon>
        <taxon>Gammaproteobacteria</taxon>
        <taxon>Pseudomonadales</taxon>
        <taxon>Pseudomonadaceae</taxon>
        <taxon>Pseudomonas</taxon>
    </lineage>
</organism>
<dbReference type="GO" id="GO:0009055">
    <property type="term" value="F:electron transfer activity"/>
    <property type="evidence" value="ECO:0007669"/>
    <property type="project" value="InterPro"/>
</dbReference>
<keyword evidence="4" id="KW-0249">Electron transport</keyword>
<dbReference type="PANTHER" id="PTHR37823">
    <property type="entry name" value="CYTOCHROME C-553-LIKE"/>
    <property type="match status" value="1"/>
</dbReference>
<keyword evidence="5 6" id="KW-0408">Iron</keyword>
<feature type="chain" id="PRO_5011643964" evidence="7">
    <location>
        <begin position="24"/>
        <end position="108"/>
    </location>
</feature>
<dbReference type="RefSeq" id="WP_084332902.1">
    <property type="nucleotide sequence ID" value="NZ_FNFD01000001.1"/>
</dbReference>
<dbReference type="Gene3D" id="1.10.760.10">
    <property type="entry name" value="Cytochrome c-like domain"/>
    <property type="match status" value="1"/>
</dbReference>
<evidence type="ECO:0000256" key="7">
    <source>
        <dbReference type="SAM" id="SignalP"/>
    </source>
</evidence>
<evidence type="ECO:0000256" key="2">
    <source>
        <dbReference type="ARBA" id="ARBA00022617"/>
    </source>
</evidence>
<evidence type="ECO:0000256" key="5">
    <source>
        <dbReference type="ARBA" id="ARBA00023004"/>
    </source>
</evidence>
<dbReference type="AlphaFoldDB" id="A0A1G8SQJ8"/>
<dbReference type="InterPro" id="IPR051811">
    <property type="entry name" value="Cytochrome_c550/c551-like"/>
</dbReference>
<evidence type="ECO:0000313" key="9">
    <source>
        <dbReference type="EMBL" id="SDJ31509.1"/>
    </source>
</evidence>
<dbReference type="PROSITE" id="PS51007">
    <property type="entry name" value="CYTC"/>
    <property type="match status" value="1"/>
</dbReference>
<dbReference type="SUPFAM" id="SSF46626">
    <property type="entry name" value="Cytochrome c"/>
    <property type="match status" value="1"/>
</dbReference>
<dbReference type="OrthoDB" id="5523448at2"/>
<dbReference type="GO" id="GO:0020037">
    <property type="term" value="F:heme binding"/>
    <property type="evidence" value="ECO:0007669"/>
    <property type="project" value="InterPro"/>
</dbReference>
<dbReference type="Pfam" id="PF13442">
    <property type="entry name" value="Cytochrome_CBB3"/>
    <property type="match status" value="1"/>
</dbReference>
<dbReference type="GO" id="GO:0046872">
    <property type="term" value="F:metal ion binding"/>
    <property type="evidence" value="ECO:0007669"/>
    <property type="project" value="UniProtKB-KW"/>
</dbReference>
<dbReference type="EMBL" id="FNFD01000001">
    <property type="protein sequence ID" value="SDJ31509.1"/>
    <property type="molecule type" value="Genomic_DNA"/>
</dbReference>
<gene>
    <name evidence="9" type="ORF">SAMN05216186_101136</name>
</gene>
<proteinExistence type="predicted"/>
<evidence type="ECO:0000259" key="8">
    <source>
        <dbReference type="PROSITE" id="PS51007"/>
    </source>
</evidence>
<accession>A0A1G8SQJ8</accession>
<evidence type="ECO:0000313" key="10">
    <source>
        <dbReference type="Proteomes" id="UP000198706"/>
    </source>
</evidence>
<keyword evidence="7" id="KW-0732">Signal</keyword>
<reference evidence="9 10" key="1">
    <citation type="submission" date="2016-10" db="EMBL/GenBank/DDBJ databases">
        <authorList>
            <person name="de Groot N.N."/>
        </authorList>
    </citation>
    <scope>NUCLEOTIDE SEQUENCE [LARGE SCALE GENOMIC DNA]</scope>
    <source>
        <strain evidence="9 10">JCM 21544</strain>
    </source>
</reference>
<evidence type="ECO:0000256" key="1">
    <source>
        <dbReference type="ARBA" id="ARBA00022448"/>
    </source>
</evidence>
<dbReference type="InterPro" id="IPR036909">
    <property type="entry name" value="Cyt_c-like_dom_sf"/>
</dbReference>
<evidence type="ECO:0000256" key="4">
    <source>
        <dbReference type="ARBA" id="ARBA00022982"/>
    </source>
</evidence>
<dbReference type="InterPro" id="IPR009056">
    <property type="entry name" value="Cyt_c-like_dom"/>
</dbReference>
<evidence type="ECO:0000256" key="6">
    <source>
        <dbReference type="PROSITE-ProRule" id="PRU00433"/>
    </source>
</evidence>
<feature type="domain" description="Cytochrome c" evidence="8">
    <location>
        <begin position="22"/>
        <end position="106"/>
    </location>
</feature>
<keyword evidence="2 6" id="KW-0349">Heme</keyword>
<dbReference type="Proteomes" id="UP000198706">
    <property type="component" value="Unassembled WGS sequence"/>
</dbReference>
<evidence type="ECO:0000256" key="3">
    <source>
        <dbReference type="ARBA" id="ARBA00022723"/>
    </source>
</evidence>
<name>A0A1G8SQJ8_9PSED</name>
<dbReference type="PANTHER" id="PTHR37823:SF1">
    <property type="entry name" value="CYTOCHROME C-553-LIKE"/>
    <property type="match status" value="1"/>
</dbReference>
<dbReference type="STRING" id="137658.SAMN05216186_101136"/>
<keyword evidence="1" id="KW-0813">Transport</keyword>
<keyword evidence="3 6" id="KW-0479">Metal-binding</keyword>
<protein>
    <submittedName>
        <fullName evidence="9">Cytochrome C oxidase, cbb3-type, subunit III</fullName>
    </submittedName>
</protein>